<protein>
    <submittedName>
        <fullName evidence="1">887_t:CDS:1</fullName>
    </submittedName>
</protein>
<name>A0ACA9RXH3_9GLOM</name>
<reference evidence="1" key="1">
    <citation type="submission" date="2021-06" db="EMBL/GenBank/DDBJ databases">
        <authorList>
            <person name="Kallberg Y."/>
            <person name="Tangrot J."/>
            <person name="Rosling A."/>
        </authorList>
    </citation>
    <scope>NUCLEOTIDE SEQUENCE</scope>
    <source>
        <strain evidence="1">MA461A</strain>
    </source>
</reference>
<organism evidence="1 2">
    <name type="scientific">Racocetra persica</name>
    <dbReference type="NCBI Taxonomy" id="160502"/>
    <lineage>
        <taxon>Eukaryota</taxon>
        <taxon>Fungi</taxon>
        <taxon>Fungi incertae sedis</taxon>
        <taxon>Mucoromycota</taxon>
        <taxon>Glomeromycotina</taxon>
        <taxon>Glomeromycetes</taxon>
        <taxon>Diversisporales</taxon>
        <taxon>Gigasporaceae</taxon>
        <taxon>Racocetra</taxon>
    </lineage>
</organism>
<dbReference type="EMBL" id="CAJVQC010078574">
    <property type="protein sequence ID" value="CAG8816428.1"/>
    <property type="molecule type" value="Genomic_DNA"/>
</dbReference>
<evidence type="ECO:0000313" key="1">
    <source>
        <dbReference type="EMBL" id="CAG8816428.1"/>
    </source>
</evidence>
<dbReference type="Proteomes" id="UP000789920">
    <property type="component" value="Unassembled WGS sequence"/>
</dbReference>
<keyword evidence="2" id="KW-1185">Reference proteome</keyword>
<comment type="caution">
    <text evidence="1">The sequence shown here is derived from an EMBL/GenBank/DDBJ whole genome shotgun (WGS) entry which is preliminary data.</text>
</comment>
<sequence length="210" mass="24824">KDRQAELRSQEHQKARNKIELLIQQEGRVSEKALSIAREHSFSKEKVYQIWGKIKSKKDSHAFARALYQAPFGILLYVEGNNNITSDYEKKLKLKKLPLASLFGYFQPVYSLKINLKEANNNLEEYLIASLPSEVWEKVDYNEDKKELISRYREELEKISKKLEITQEKSWWEALVPCQLTTKEQVDYYQELEKLLKEGKFYTNIQKEGL</sequence>
<feature type="non-terminal residue" evidence="1">
    <location>
        <position position="1"/>
    </location>
</feature>
<accession>A0ACA9RXH3</accession>
<gene>
    <name evidence="1" type="ORF">RPERSI_LOCUS24446</name>
</gene>
<proteinExistence type="predicted"/>
<evidence type="ECO:0000313" key="2">
    <source>
        <dbReference type="Proteomes" id="UP000789920"/>
    </source>
</evidence>